<evidence type="ECO:0000256" key="6">
    <source>
        <dbReference type="ARBA" id="ARBA00022840"/>
    </source>
</evidence>
<comment type="function">
    <text evidence="13">Produces ATP from ADP in the presence of a proton gradient across the membrane. The catalytic sites are hosted primarily by the beta subunits.</text>
</comment>
<reference evidence="15 16" key="1">
    <citation type="submission" date="2023-04" db="EMBL/GenBank/DDBJ databases">
        <title>Luteimonas sp. M1R5S59.</title>
        <authorList>
            <person name="Sun J.-Q."/>
        </authorList>
    </citation>
    <scope>NUCLEOTIDE SEQUENCE [LARGE SCALE GENOMIC DNA]</scope>
    <source>
        <strain evidence="15 16">M1R5S59</strain>
    </source>
</reference>
<dbReference type="Pfam" id="PF00006">
    <property type="entry name" value="ATP-synt_ab"/>
    <property type="match status" value="1"/>
</dbReference>
<dbReference type="InterPro" id="IPR003593">
    <property type="entry name" value="AAA+_ATPase"/>
</dbReference>
<dbReference type="InterPro" id="IPR024034">
    <property type="entry name" value="ATPase_F1/V1_b/a_C"/>
</dbReference>
<dbReference type="Gene3D" id="2.40.10.170">
    <property type="match status" value="1"/>
</dbReference>
<accession>A0ABT6JYU9</accession>
<evidence type="ECO:0000313" key="16">
    <source>
        <dbReference type="Proteomes" id="UP001156873"/>
    </source>
</evidence>
<evidence type="ECO:0000313" key="15">
    <source>
        <dbReference type="EMBL" id="MDH5835161.1"/>
    </source>
</evidence>
<dbReference type="SUPFAM" id="SSF47917">
    <property type="entry name" value="C-terminal domain of alpha and beta subunits of F1 ATP synthase"/>
    <property type="match status" value="1"/>
</dbReference>
<keyword evidence="7 13" id="KW-1278">Translocase</keyword>
<dbReference type="PROSITE" id="PS00152">
    <property type="entry name" value="ATPASE_ALPHA_BETA"/>
    <property type="match status" value="1"/>
</dbReference>
<dbReference type="HAMAP" id="MF_01347">
    <property type="entry name" value="ATP_synth_beta_bact"/>
    <property type="match status" value="1"/>
</dbReference>
<dbReference type="EMBL" id="JARXRO010000020">
    <property type="protein sequence ID" value="MDH5835161.1"/>
    <property type="molecule type" value="Genomic_DNA"/>
</dbReference>
<keyword evidence="11 13" id="KW-0066">ATP synthesis</keyword>
<evidence type="ECO:0000256" key="11">
    <source>
        <dbReference type="ARBA" id="ARBA00023310"/>
    </source>
</evidence>
<keyword evidence="2 13" id="KW-0813">Transport</keyword>
<dbReference type="Gene3D" id="1.10.1140.10">
    <property type="entry name" value="Bovine Mitochondrial F1-atpase, Atp Synthase Beta Chain, Chain D, domain 3"/>
    <property type="match status" value="1"/>
</dbReference>
<dbReference type="CDD" id="cd18115">
    <property type="entry name" value="ATP-synt_F1_beta_N"/>
    <property type="match status" value="1"/>
</dbReference>
<dbReference type="SUPFAM" id="SSF52540">
    <property type="entry name" value="P-loop containing nucleoside triphosphate hydrolases"/>
    <property type="match status" value="1"/>
</dbReference>
<evidence type="ECO:0000256" key="7">
    <source>
        <dbReference type="ARBA" id="ARBA00022967"/>
    </source>
</evidence>
<dbReference type="InterPro" id="IPR027417">
    <property type="entry name" value="P-loop_NTPase"/>
</dbReference>
<dbReference type="PANTHER" id="PTHR15184:SF71">
    <property type="entry name" value="ATP SYNTHASE SUBUNIT BETA, MITOCHONDRIAL"/>
    <property type="match status" value="1"/>
</dbReference>
<evidence type="ECO:0000256" key="9">
    <source>
        <dbReference type="ARBA" id="ARBA00023136"/>
    </source>
</evidence>
<keyword evidence="8 13" id="KW-0406">Ion transport</keyword>
<comment type="similarity">
    <text evidence="12">Belongs to the ATPase alpha/beta chains family. T3SS ATPase subfamily.</text>
</comment>
<feature type="binding site" evidence="13">
    <location>
        <begin position="148"/>
        <end position="155"/>
    </location>
    <ligand>
        <name>ATP</name>
        <dbReference type="ChEBI" id="CHEBI:30616"/>
    </ligand>
</feature>
<dbReference type="InterPro" id="IPR005722">
    <property type="entry name" value="ATP_synth_F1_bsu"/>
</dbReference>
<feature type="domain" description="AAA+ ATPase" evidence="14">
    <location>
        <begin position="140"/>
        <end position="332"/>
    </location>
</feature>
<dbReference type="NCBIfam" id="TIGR01039">
    <property type="entry name" value="atpD"/>
    <property type="match status" value="1"/>
</dbReference>
<dbReference type="SUPFAM" id="SSF50615">
    <property type="entry name" value="N-terminal domain of alpha and beta subunits of F1 ATP synthase"/>
    <property type="match status" value="1"/>
</dbReference>
<keyword evidence="5 13" id="KW-0375">Hydrogen ion transport</keyword>
<comment type="subcellular location">
    <subcellularLocation>
        <location evidence="13">Cell membrane</location>
        <topology evidence="13">Peripheral membrane protein</topology>
    </subcellularLocation>
    <subcellularLocation>
        <location evidence="1">Membrane</location>
    </subcellularLocation>
</comment>
<dbReference type="Pfam" id="PF02874">
    <property type="entry name" value="ATP-synt_ab_N"/>
    <property type="match status" value="1"/>
</dbReference>
<keyword evidence="9 13" id="KW-0472">Membrane</keyword>
<evidence type="ECO:0000256" key="2">
    <source>
        <dbReference type="ARBA" id="ARBA00022448"/>
    </source>
</evidence>
<dbReference type="InterPro" id="IPR050053">
    <property type="entry name" value="ATPase_alpha/beta_chains"/>
</dbReference>
<gene>
    <name evidence="13 15" type="primary">atpD</name>
    <name evidence="15" type="ORF">QFW81_14685</name>
</gene>
<keyword evidence="6 13" id="KW-0067">ATP-binding</keyword>
<organism evidence="15 16">
    <name type="scientific">Luteimonas kalidii</name>
    <dbReference type="NCBI Taxonomy" id="3042025"/>
    <lineage>
        <taxon>Bacteria</taxon>
        <taxon>Pseudomonadati</taxon>
        <taxon>Pseudomonadota</taxon>
        <taxon>Gammaproteobacteria</taxon>
        <taxon>Lysobacterales</taxon>
        <taxon>Lysobacteraceae</taxon>
        <taxon>Luteimonas</taxon>
    </lineage>
</organism>
<evidence type="ECO:0000256" key="8">
    <source>
        <dbReference type="ARBA" id="ARBA00023065"/>
    </source>
</evidence>
<evidence type="ECO:0000256" key="12">
    <source>
        <dbReference type="ARBA" id="ARBA00024342"/>
    </source>
</evidence>
<dbReference type="Gene3D" id="3.40.50.300">
    <property type="entry name" value="P-loop containing nucleotide triphosphate hydrolases"/>
    <property type="match status" value="1"/>
</dbReference>
<proteinExistence type="inferred from homology"/>
<evidence type="ECO:0000259" key="14">
    <source>
        <dbReference type="SMART" id="SM00382"/>
    </source>
</evidence>
<dbReference type="Pfam" id="PF22919">
    <property type="entry name" value="ATP-synt_VA_C"/>
    <property type="match status" value="1"/>
</dbReference>
<name>A0ABT6JYU9_9GAMM</name>
<evidence type="ECO:0000256" key="10">
    <source>
        <dbReference type="ARBA" id="ARBA00023196"/>
    </source>
</evidence>
<dbReference type="RefSeq" id="WP_280579807.1">
    <property type="nucleotide sequence ID" value="NZ_JARXRO010000020.1"/>
</dbReference>
<dbReference type="InterPro" id="IPR004100">
    <property type="entry name" value="ATPase_F1/V1/A1_a/bsu_N"/>
</dbReference>
<keyword evidence="4 13" id="KW-0547">Nucleotide-binding</keyword>
<comment type="catalytic activity">
    <reaction evidence="13">
        <text>ATP + H2O + 4 H(+)(in) = ADP + phosphate + 5 H(+)(out)</text>
        <dbReference type="Rhea" id="RHEA:57720"/>
        <dbReference type="ChEBI" id="CHEBI:15377"/>
        <dbReference type="ChEBI" id="CHEBI:15378"/>
        <dbReference type="ChEBI" id="CHEBI:30616"/>
        <dbReference type="ChEBI" id="CHEBI:43474"/>
        <dbReference type="ChEBI" id="CHEBI:456216"/>
        <dbReference type="EC" id="7.1.2.2"/>
    </reaction>
</comment>
<dbReference type="CDD" id="cd18110">
    <property type="entry name" value="ATP-synt_F1_beta_C"/>
    <property type="match status" value="1"/>
</dbReference>
<comment type="caution">
    <text evidence="15">The sequence shown here is derived from an EMBL/GenBank/DDBJ whole genome shotgun (WGS) entry which is preliminary data.</text>
</comment>
<evidence type="ECO:0000256" key="3">
    <source>
        <dbReference type="ARBA" id="ARBA00022475"/>
    </source>
</evidence>
<sequence length="469" mass="51026">MSQGKIVQIIGAVVDVEFPRSEVPKVYDALKVQNTEITLEVQQQLGDGVVRTIALGSTDGLKRNLLADNTGRAISVPVGLGTLGRIMDVLGRPIDEAGPVKSDVSWEIHRAAPSYEDQSSTTELLETGIKVIDLMCPFAKGGKVGLFGGAGVGKTVNMMELINNIATEHSGLSVFAGVGERTREGNDFYHEMQESGVVNVTEPEKSKVAMVYGQMNEPPGNRLRVALTGLTMAEYFRDEGRDVLLFVDNIYRYTLAGTEVSALLGRMPSAVGYQPTLAEEMGVLQERITSTKTGSITSIQAVYVPADDLTDPSPATTFAHLDATVVLSRNIASLGIYPAVDPLDSTSRQLDPNVIGHEHYDTARRVQATLQKYKELKDIIAILGMDELSEEDKLAVARARKIERFFSQPFHVAEVFTGSPGKYVSLKETIRGFKGIVDGEFDHLPEQAFYMVGTIDEAVEKAKKLSEKA</sequence>
<dbReference type="PANTHER" id="PTHR15184">
    <property type="entry name" value="ATP SYNTHASE"/>
    <property type="match status" value="1"/>
</dbReference>
<dbReference type="InterPro" id="IPR036121">
    <property type="entry name" value="ATPase_F1/V1/A1_a/bsu_N_sf"/>
</dbReference>
<dbReference type="InterPro" id="IPR020003">
    <property type="entry name" value="ATPase_a/bsu_AS"/>
</dbReference>
<keyword evidence="3 13" id="KW-1003">Cell membrane</keyword>
<dbReference type="Proteomes" id="UP001156873">
    <property type="component" value="Unassembled WGS sequence"/>
</dbReference>
<evidence type="ECO:0000256" key="1">
    <source>
        <dbReference type="ARBA" id="ARBA00004370"/>
    </source>
</evidence>
<dbReference type="InterPro" id="IPR000194">
    <property type="entry name" value="ATPase_F1/V1/A1_a/bsu_nucl-bd"/>
</dbReference>
<dbReference type="SMART" id="SM00382">
    <property type="entry name" value="AAA"/>
    <property type="match status" value="1"/>
</dbReference>
<dbReference type="EC" id="7.1.2.2" evidence="13"/>
<evidence type="ECO:0000256" key="4">
    <source>
        <dbReference type="ARBA" id="ARBA00022741"/>
    </source>
</evidence>
<keyword evidence="16" id="KW-1185">Reference proteome</keyword>
<dbReference type="CDD" id="cd01133">
    <property type="entry name" value="F1-ATPase_beta_CD"/>
    <property type="match status" value="1"/>
</dbReference>
<dbReference type="InterPro" id="IPR055190">
    <property type="entry name" value="ATP-synt_VA_C"/>
</dbReference>
<evidence type="ECO:0000256" key="5">
    <source>
        <dbReference type="ARBA" id="ARBA00022781"/>
    </source>
</evidence>
<keyword evidence="10 13" id="KW-0139">CF(1)</keyword>
<protein>
    <recommendedName>
        <fullName evidence="13">ATP synthase subunit beta</fullName>
        <ecNumber evidence="13">7.1.2.2</ecNumber>
    </recommendedName>
    <alternativeName>
        <fullName evidence="13">ATP synthase F1 sector subunit beta</fullName>
    </alternativeName>
    <alternativeName>
        <fullName evidence="13">F-ATPase subunit beta</fullName>
    </alternativeName>
</protein>
<evidence type="ECO:0000256" key="13">
    <source>
        <dbReference type="HAMAP-Rule" id="MF_01347"/>
    </source>
</evidence>